<evidence type="ECO:0000256" key="1">
    <source>
        <dbReference type="SAM" id="MobiDB-lite"/>
    </source>
</evidence>
<organism evidence="2 3">
    <name type="scientific">Necator americanus</name>
    <name type="common">Human hookworm</name>
    <dbReference type="NCBI Taxonomy" id="51031"/>
    <lineage>
        <taxon>Eukaryota</taxon>
        <taxon>Metazoa</taxon>
        <taxon>Ecdysozoa</taxon>
        <taxon>Nematoda</taxon>
        <taxon>Chromadorea</taxon>
        <taxon>Rhabditida</taxon>
        <taxon>Rhabditina</taxon>
        <taxon>Rhabditomorpha</taxon>
        <taxon>Strongyloidea</taxon>
        <taxon>Ancylostomatidae</taxon>
        <taxon>Bunostominae</taxon>
        <taxon>Necator</taxon>
    </lineage>
</organism>
<gene>
    <name evidence="2" type="primary">Necator_chrV.g18172</name>
    <name evidence="2" type="ORF">RB195_013381</name>
</gene>
<dbReference type="Proteomes" id="UP001303046">
    <property type="component" value="Unassembled WGS sequence"/>
</dbReference>
<sequence>MSPPAIKSGDTARPDMVAADRHHSTSSANTSGSRGRPPREQSNCFLHDDDHYTSDCQRYTSLGERCMRIAGQGRCLRCLYLHTPGQCCRERLCGICSSS</sequence>
<accession>A0ABR1DVB5</accession>
<evidence type="ECO:0000313" key="3">
    <source>
        <dbReference type="Proteomes" id="UP001303046"/>
    </source>
</evidence>
<keyword evidence="3" id="KW-1185">Reference proteome</keyword>
<dbReference type="EMBL" id="JAVFWL010000005">
    <property type="protein sequence ID" value="KAK6754344.1"/>
    <property type="molecule type" value="Genomic_DNA"/>
</dbReference>
<name>A0ABR1DVB5_NECAM</name>
<feature type="region of interest" description="Disordered" evidence="1">
    <location>
        <begin position="1"/>
        <end position="44"/>
    </location>
</feature>
<evidence type="ECO:0008006" key="4">
    <source>
        <dbReference type="Google" id="ProtNLM"/>
    </source>
</evidence>
<feature type="compositionally biased region" description="Basic and acidic residues" evidence="1">
    <location>
        <begin position="10"/>
        <end position="23"/>
    </location>
</feature>
<proteinExistence type="predicted"/>
<comment type="caution">
    <text evidence="2">The sequence shown here is derived from an EMBL/GenBank/DDBJ whole genome shotgun (WGS) entry which is preliminary data.</text>
</comment>
<reference evidence="2 3" key="1">
    <citation type="submission" date="2023-08" db="EMBL/GenBank/DDBJ databases">
        <title>A Necator americanus chromosomal reference genome.</title>
        <authorList>
            <person name="Ilik V."/>
            <person name="Petrzelkova K.J."/>
            <person name="Pardy F."/>
            <person name="Fuh T."/>
            <person name="Niatou-Singa F.S."/>
            <person name="Gouil Q."/>
            <person name="Baker L."/>
            <person name="Ritchie M.E."/>
            <person name="Jex A.R."/>
            <person name="Gazzola D."/>
            <person name="Li H."/>
            <person name="Toshio Fujiwara R."/>
            <person name="Zhan B."/>
            <person name="Aroian R.V."/>
            <person name="Pafco B."/>
            <person name="Schwarz E.M."/>
        </authorList>
    </citation>
    <scope>NUCLEOTIDE SEQUENCE [LARGE SCALE GENOMIC DNA]</scope>
    <source>
        <strain evidence="2 3">Aroian</strain>
        <tissue evidence="2">Whole animal</tissue>
    </source>
</reference>
<protein>
    <recommendedName>
        <fullName evidence="4">C3H1-type domain-containing protein</fullName>
    </recommendedName>
</protein>
<evidence type="ECO:0000313" key="2">
    <source>
        <dbReference type="EMBL" id="KAK6754344.1"/>
    </source>
</evidence>